<dbReference type="NCBIfam" id="TIGR01733">
    <property type="entry name" value="AA-adenyl-dom"/>
    <property type="match status" value="2"/>
</dbReference>
<dbReference type="CDD" id="cd02440">
    <property type="entry name" value="AdoMet_MTases"/>
    <property type="match status" value="1"/>
</dbReference>
<dbReference type="CDD" id="cd05930">
    <property type="entry name" value="A_NRPS"/>
    <property type="match status" value="1"/>
</dbReference>
<dbReference type="InterPro" id="IPR000873">
    <property type="entry name" value="AMP-dep_synth/lig_dom"/>
</dbReference>
<evidence type="ECO:0000256" key="3">
    <source>
        <dbReference type="ARBA" id="ARBA00022553"/>
    </source>
</evidence>
<dbReference type="InterPro" id="IPR042099">
    <property type="entry name" value="ANL_N_sf"/>
</dbReference>
<dbReference type="InterPro" id="IPR036736">
    <property type="entry name" value="ACP-like_sf"/>
</dbReference>
<dbReference type="EMBL" id="JAVREV010000006">
    <property type="protein sequence ID" value="MDT0443460.1"/>
    <property type="molecule type" value="Genomic_DNA"/>
</dbReference>
<dbReference type="PROSITE" id="PS00455">
    <property type="entry name" value="AMP_BINDING"/>
    <property type="match status" value="2"/>
</dbReference>
<dbReference type="Pfam" id="PF00668">
    <property type="entry name" value="Condensation"/>
    <property type="match status" value="2"/>
</dbReference>
<dbReference type="InterPro" id="IPR023213">
    <property type="entry name" value="CAT-like_dom_sf"/>
</dbReference>
<dbReference type="InterPro" id="IPR029058">
    <property type="entry name" value="AB_hydrolase_fold"/>
</dbReference>
<dbReference type="PROSITE" id="PS00012">
    <property type="entry name" value="PHOSPHOPANTETHEINE"/>
    <property type="match status" value="3"/>
</dbReference>
<dbReference type="Proteomes" id="UP001183615">
    <property type="component" value="Unassembled WGS sequence"/>
</dbReference>
<dbReference type="PANTHER" id="PTHR45527">
    <property type="entry name" value="NONRIBOSOMAL PEPTIDE SYNTHETASE"/>
    <property type="match status" value="1"/>
</dbReference>
<dbReference type="Gene3D" id="3.40.50.150">
    <property type="entry name" value="Vaccinia Virus protein VP39"/>
    <property type="match status" value="1"/>
</dbReference>
<feature type="domain" description="Carrier" evidence="4">
    <location>
        <begin position="1740"/>
        <end position="1815"/>
    </location>
</feature>
<evidence type="ECO:0000256" key="1">
    <source>
        <dbReference type="ARBA" id="ARBA00001957"/>
    </source>
</evidence>
<gene>
    <name evidence="5" type="ORF">RM779_12780</name>
</gene>
<dbReference type="Gene3D" id="2.30.38.10">
    <property type="entry name" value="Luciferase, Domain 3"/>
    <property type="match status" value="1"/>
</dbReference>
<evidence type="ECO:0000259" key="4">
    <source>
        <dbReference type="PROSITE" id="PS50075"/>
    </source>
</evidence>
<reference evidence="6" key="1">
    <citation type="submission" date="2023-07" db="EMBL/GenBank/DDBJ databases">
        <title>30 novel species of actinomycetes from the DSMZ collection.</title>
        <authorList>
            <person name="Nouioui I."/>
        </authorList>
    </citation>
    <scope>NUCLEOTIDE SEQUENCE [LARGE SCALE GENOMIC DNA]</scope>
    <source>
        <strain evidence="6">DSM 41886</strain>
    </source>
</reference>
<dbReference type="InterPro" id="IPR045851">
    <property type="entry name" value="AMP-bd_C_sf"/>
</dbReference>
<dbReference type="SUPFAM" id="SSF52777">
    <property type="entry name" value="CoA-dependent acyltransferases"/>
    <property type="match status" value="4"/>
</dbReference>
<dbReference type="Gene3D" id="3.30.559.10">
    <property type="entry name" value="Chloramphenicol acetyltransferase-like domain"/>
    <property type="match status" value="2"/>
</dbReference>
<comment type="cofactor">
    <cofactor evidence="1">
        <name>pantetheine 4'-phosphate</name>
        <dbReference type="ChEBI" id="CHEBI:47942"/>
    </cofactor>
</comment>
<dbReference type="SUPFAM" id="SSF53474">
    <property type="entry name" value="alpha/beta-Hydrolases"/>
    <property type="match status" value="1"/>
</dbReference>
<accession>A0ABU2S739</accession>
<dbReference type="SUPFAM" id="SSF56801">
    <property type="entry name" value="Acetyl-CoA synthetase-like"/>
    <property type="match status" value="3"/>
</dbReference>
<dbReference type="InterPro" id="IPR029063">
    <property type="entry name" value="SAM-dependent_MTases_sf"/>
</dbReference>
<dbReference type="SMART" id="SM00823">
    <property type="entry name" value="PKS_PP"/>
    <property type="match status" value="3"/>
</dbReference>
<dbReference type="InterPro" id="IPR020802">
    <property type="entry name" value="TesA-like"/>
</dbReference>
<dbReference type="RefSeq" id="WP_311617810.1">
    <property type="nucleotide sequence ID" value="NZ_JAVREV010000006.1"/>
</dbReference>
<dbReference type="Pfam" id="PF00550">
    <property type="entry name" value="PP-binding"/>
    <property type="match status" value="3"/>
</dbReference>
<dbReference type="InterPro" id="IPR001242">
    <property type="entry name" value="Condensation_dom"/>
</dbReference>
<dbReference type="NCBIfam" id="NF003417">
    <property type="entry name" value="PRK04813.1"/>
    <property type="match status" value="4"/>
</dbReference>
<dbReference type="InterPro" id="IPR020806">
    <property type="entry name" value="PKS_PP-bd"/>
</dbReference>
<dbReference type="PANTHER" id="PTHR45527:SF1">
    <property type="entry name" value="FATTY ACID SYNTHASE"/>
    <property type="match status" value="1"/>
</dbReference>
<dbReference type="Pfam" id="PF00501">
    <property type="entry name" value="AMP-binding"/>
    <property type="match status" value="3"/>
</dbReference>
<dbReference type="SUPFAM" id="SSF53335">
    <property type="entry name" value="S-adenosyl-L-methionine-dependent methyltransferases"/>
    <property type="match status" value="1"/>
</dbReference>
<dbReference type="Gene3D" id="1.10.1200.10">
    <property type="entry name" value="ACP-like"/>
    <property type="match status" value="2"/>
</dbReference>
<dbReference type="InterPro" id="IPR025110">
    <property type="entry name" value="AMP-bd_C"/>
</dbReference>
<protein>
    <submittedName>
        <fullName evidence="5">Amino acid adenylation domain-containing protein</fullName>
    </submittedName>
</protein>
<dbReference type="InterPro" id="IPR013216">
    <property type="entry name" value="Methyltransf_11"/>
</dbReference>
<proteinExistence type="predicted"/>
<evidence type="ECO:0000313" key="6">
    <source>
        <dbReference type="Proteomes" id="UP001183615"/>
    </source>
</evidence>
<dbReference type="SUPFAM" id="SSF47336">
    <property type="entry name" value="ACP-like"/>
    <property type="match status" value="3"/>
</dbReference>
<dbReference type="Pfam" id="PF13193">
    <property type="entry name" value="AMP-binding_C"/>
    <property type="match status" value="2"/>
</dbReference>
<dbReference type="Gene3D" id="3.40.50.1820">
    <property type="entry name" value="alpha/beta hydrolase"/>
    <property type="match status" value="1"/>
</dbReference>
<keyword evidence="6" id="KW-1185">Reference proteome</keyword>
<dbReference type="Gene3D" id="3.30.559.30">
    <property type="entry name" value="Nonribosomal peptide synthetase, condensation domain"/>
    <property type="match status" value="2"/>
</dbReference>
<evidence type="ECO:0000256" key="2">
    <source>
        <dbReference type="ARBA" id="ARBA00022450"/>
    </source>
</evidence>
<dbReference type="Gene3D" id="3.40.50.12780">
    <property type="entry name" value="N-terminal domain of ligase-like"/>
    <property type="match status" value="2"/>
</dbReference>
<dbReference type="InterPro" id="IPR010071">
    <property type="entry name" value="AA_adenyl_dom"/>
</dbReference>
<dbReference type="Gene3D" id="3.40.50.980">
    <property type="match status" value="2"/>
</dbReference>
<organism evidence="5 6">
    <name type="scientific">Streptomyces johnsoniae</name>
    <dbReference type="NCBI Taxonomy" id="3075532"/>
    <lineage>
        <taxon>Bacteria</taxon>
        <taxon>Bacillati</taxon>
        <taxon>Actinomycetota</taxon>
        <taxon>Actinomycetes</taxon>
        <taxon>Kitasatosporales</taxon>
        <taxon>Streptomycetaceae</taxon>
        <taxon>Streptomyces</taxon>
    </lineage>
</organism>
<dbReference type="Pfam" id="PF08241">
    <property type="entry name" value="Methyltransf_11"/>
    <property type="match status" value="1"/>
</dbReference>
<feature type="domain" description="Carrier" evidence="4">
    <location>
        <begin position="335"/>
        <end position="410"/>
    </location>
</feature>
<keyword evidence="3" id="KW-0597">Phosphoprotein</keyword>
<name>A0ABU2S739_9ACTN</name>
<dbReference type="Gene3D" id="3.30.300.30">
    <property type="match status" value="4"/>
</dbReference>
<dbReference type="InterPro" id="IPR009081">
    <property type="entry name" value="PP-bd_ACP"/>
</dbReference>
<dbReference type="InterPro" id="IPR020845">
    <property type="entry name" value="AMP-binding_CS"/>
</dbReference>
<feature type="domain" description="Carrier" evidence="4">
    <location>
        <begin position="2774"/>
        <end position="2849"/>
    </location>
</feature>
<comment type="caution">
    <text evidence="5">The sequence shown here is derived from an EMBL/GenBank/DDBJ whole genome shotgun (WGS) entry which is preliminary data.</text>
</comment>
<dbReference type="PROSITE" id="PS50075">
    <property type="entry name" value="CARRIER"/>
    <property type="match status" value="3"/>
</dbReference>
<dbReference type="InterPro" id="IPR006162">
    <property type="entry name" value="Ppantetheine_attach_site"/>
</dbReference>
<dbReference type="Pfam" id="PF00975">
    <property type="entry name" value="Thioesterase"/>
    <property type="match status" value="1"/>
</dbReference>
<dbReference type="SMART" id="SM00824">
    <property type="entry name" value="PKS_TE"/>
    <property type="match status" value="1"/>
</dbReference>
<dbReference type="InterPro" id="IPR001031">
    <property type="entry name" value="Thioesterase"/>
</dbReference>
<dbReference type="CDD" id="cd19540">
    <property type="entry name" value="LCL_NRPS-like"/>
    <property type="match status" value="2"/>
</dbReference>
<evidence type="ECO:0000313" key="5">
    <source>
        <dbReference type="EMBL" id="MDT0443460.1"/>
    </source>
</evidence>
<sequence length="3107" mass="336873">MTNSEDQAGRAAQFASLSFDVAALETLATTVGGGCLIVPDEETRKDGDRFVDWLLKHEVDDLMALPNLMFSEVCEAANRRGITIPGLRRMGQAGEALILSEQVRDFVRNNPGMRLDNAYGPAESHVLATRYTFPAEVDDWPRDAPIGRPVPNTQVYVLDRWLQPVPVGVAGELYLAGAQLARGYLNRPGLTASRFVANPFGVPGSRMYRTGDLVRWRADGELLFMGRVDHQVKVRGFRIEPGEVEDALRRCPGVAQASVVPVEDRPGNRRLVAYVVPDGDTPPTAASLRRQLSRELPEYMIPSAFVMLDRMPLNPNGKLDRNALPIPAAEPTGRLPVTAVEKALCEIFSDVLHWPEVRVDDDFFALGGHSLSATRVVSQIRARLKVDLPLRELFERRTPASLAEAVKTAIRSSVPLQAQPRPAEVPLSFAQQRLWFLHKLEGPSATYNIALALRLTGEMDRVALEAALSDVVARHESLRTVFPETDGHPRQLVTDDRPPLHLRQASEGELEDALSAAARHMFDLAGEIPVRTTLFEVDESTSVLLVLVHHIAGDGWSMRPLARDLVTAYSARREGVVPSWTPLPVQYTDYTLWQRTLLGEEDDEESLFNQQVAYWTDRLAGLPDESTVPLDRPRPAVASYEGDSVEFEIGAELRGALEGAARSAGGSLFMVLQAGLAALVSRLGGGDDVAVGSPIAGRTDSGLDDLVGFFVNTWVLRTDVSGDPSFEELVGRVREASLGAYEHQDVPFEVLVERLNPRRSSAHHPLFQIALTLQNYEEARFDFPGLQAQLEPAPTYTSRFDLFFNLAETFDASGAQAGITARVEYATELFDRETVEELSHRFVGLLRSLVAHPEKPISEADILFPAERTKLLPPAPEPVGTALPELFRAQVVRNPDAVAMVAGQTELSYRDLDMRANRLANWLVEQGVEPERRVALLLDRSADLVVAILAVIKAGGAYVPLDPLYPAERIAALLDQTDPVLVLRELPDVTGQPSADPEIAVGPRNLAYVMFTSGSTGVPKGVAVTQADVVGLASDSIWGDAHRRVLVHSPHAFDASTYELWVPLIHGGTLVLAPSGEFDAAVLARTITDGCVTGLWLTAGLFSLMVEQHLACFTGVEEVWTGGDVVSPEAVRELLDAHPGLTVVDGYGPTETTTFATRHVMTRDDAPQGAVPIGVPMEAMRVRVLDDSLRLVPPGVVGELYVAGDGVARGYLGRPDLTAARFLPDPFGVPGTRMYRTGDFVRWNRCGELEFVGRADDQAKVRGFRVEPGEVEAALLEQPEVARAVVLATADRLLAYVVPAAGTGTDTGDAQVDEWRDLYDTMYGADEVVALGSDFTGWNSSYSGEPIPLAEMASWRAATVERISESAPRRVLEIGVGSGLLLGPLLQQVDEYWATDFSAPVIERLRGQVGAKHVKLLCQPADDASGLPTEYFDVVVLNSIVQYFPDRAYLERVLDGALRLLAPGGRIFIGDVRHQRTVRALHTAVQAGRAESVERLRASVEQDVLLEKELVLDPGFFSLWAKENSVGIDIRLKRGEPHNELTRHRYEVVIHRDSAQATSVADLPEAPFSSLGDLDGVDAPVRLTGIPNPRLTGELAAARALARHESLEEVRRQLTGGQGVDSEELHAWGERSGHRVVTTWSPDDPATYEAIVLLTDQVGSLTDVYRAPSGRPLSALASNPGGSRFTGRLLTILRDRLAERLPAYLVPSALLAIDEIPLTANGKVDRNALPAQLPATTDRAAGTPVEEVLCGLFAEILGRAAVGVDDSFFDLGGHSLLATRLVSRIKAVLGVDLPVRALFERRTPADLAEAVGTATRSSTPLRARPRPPEIPLSFAQERLWFLHRLEGPSSTYNIPLVQRMTGPLDAEALVAALTDVVHRHESLRTIYPELDGKPVQQVNPADSANPTIITESVGTSGLPDRLNQAINYAFDLGSEIPFQATLFRITPTEHVLALVVHHIACDGWSLGPLAEDLAKAYTARCGGDAPTWSPLPVQYVDYTLWQRELLGEVGDQDSAGSGQMRFWAEALAGLPEEIGLPFDRPRPAVASYQGDAVDFAVNADVHAGLADLARRTGTTPFMVFHAALSLLLAKVTGGSDIPIGVTVAGRGDEAVDGLIGFFVNTLVLRADVSGDPVFTELLARVRETDLAAFAHQDVPFEQLVRELNPSRSANRHPLFQVLMAFNSNLASTTLDLPGLTVQPEPHPQKQAKFDLSFVLRERFGPDGEPLGVQGTITFATDLLDHDTVVTLAGRLHRILEAIVDDASLPVSTVDVLAVEERHNLLVDWNGESVAPATTLAHELVERQAARTPEAAAVVCGDCAVDYRTLNAKANQLARYLIAHGVGPEDRVAIVLPRSVDLVVALFAVLKSGGTYVPIEPDYPAERKSYMVKDAECRLVLTGPVDASEYSTADVTDEERLRPLDSTNTAYMIYTSGSTGRPKGVLVEHRNLATYLRYLGSAYRGVPGSSLVHTSASFDLTITPLYGQLITGGCVRLDDLDGNGPRPTFLDCTPSHLELMLSLDDRAFPSECLVVGGEALTGQVLAAWRERHPDVCVVNAYGPTESTVSCADFYLMPGEPTPTGSVPIGRPHPGLRLYVLDRWMQPAPVGVAGHLYIAGTQLARGYFNRAALTAERFVADPYGKPGTRMYRTGDLARWLPSGVLEFVGRADDQVKVRGHRIELGEIEVVMREQADVAQAVAAVQELAAGDQRLVGYVVPEPSRTVDPISVRHRLTRILPGYMVPAAVLVLDALPLTPNGKLNRAALPVPEFTRTDRIRVPRTSREQLLCDLFAEVLGITQVGVDDDFFGLGGHSLLVIKLVRRIETALGAKVNIRDLFDTPTPANLAGKLGRAGTADPLAPMLPLRAGDGNPLFCIHPAAGVGWVYSGLLSYLDGDRPLYALQAAGLSTADFTSGSVDELVSDYARRIRAQQPNGPYALLGWSVGGLIAHMVAVRLQDEGEEVDLLTLLDSYPEVHEVQSRTTATSDNDALRALAESLGEEVSPDGGLHGLADLEIPLLVDVFNEMRTLFADASLGVFRGDVLLFTATAGKPEDSPYLPHAWREHVDGDIEVVPVDCGHGELTRPGALSVIGPIIANRLPGPARATAEQATA</sequence>
<keyword evidence="2" id="KW-0596">Phosphopantetheine</keyword>
<dbReference type="CDD" id="cd12117">
    <property type="entry name" value="A_NRPS_Srf_like"/>
    <property type="match status" value="1"/>
</dbReference>